<evidence type="ECO:0000256" key="7">
    <source>
        <dbReference type="RuleBase" id="RU079119"/>
    </source>
</evidence>
<evidence type="ECO:0000313" key="11">
    <source>
        <dbReference type="Proteomes" id="UP000682892"/>
    </source>
</evidence>
<dbReference type="GO" id="GO:0019706">
    <property type="term" value="F:protein-cysteine S-palmitoyltransferase activity"/>
    <property type="evidence" value="ECO:0007669"/>
    <property type="project" value="UniProtKB-EC"/>
</dbReference>
<keyword evidence="5 7" id="KW-0472">Membrane</keyword>
<reference evidence="10" key="2">
    <citation type="journal article" date="2007" name="Science">
        <title>Genome sequence of Aedes aegypti, a major arbovirus vector.</title>
        <authorList>
            <person name="Nene V."/>
            <person name="Wortman J.R."/>
            <person name="Lawson D."/>
            <person name="Haas B."/>
            <person name="Kodira C."/>
            <person name="Tu Z.J."/>
            <person name="Loftus B."/>
            <person name="Xi Z."/>
            <person name="Megy K."/>
            <person name="Grabherr M."/>
            <person name="Ren Q."/>
            <person name="Zdobnov E.M."/>
            <person name="Lobo N.F."/>
            <person name="Campbell K.S."/>
            <person name="Brown S.E."/>
            <person name="Bonaldo M.F."/>
            <person name="Zhu J."/>
            <person name="Sinkins S.P."/>
            <person name="Hogenkamp D.G."/>
            <person name="Amedeo P."/>
            <person name="Arensburger P."/>
            <person name="Atkinson P.W."/>
            <person name="Bidwell S."/>
            <person name="Biedler J."/>
            <person name="Birney E."/>
            <person name="Bruggner R.V."/>
            <person name="Costas J."/>
            <person name="Coy M.R."/>
            <person name="Crabtree J."/>
            <person name="Crawford M."/>
            <person name="Debruyn B."/>
            <person name="Decaprio D."/>
            <person name="Eiglmeier K."/>
            <person name="Eisenstadt E."/>
            <person name="El-Dorry H."/>
            <person name="Gelbart W.M."/>
            <person name="Gomes S.L."/>
            <person name="Hammond M."/>
            <person name="Hannick L.I."/>
            <person name="Hogan J.R."/>
            <person name="Holmes M.H."/>
            <person name="Jaffe D."/>
            <person name="Johnston J.S."/>
            <person name="Kennedy R.C."/>
            <person name="Koo H."/>
            <person name="Kravitz S."/>
            <person name="Kriventseva E.V."/>
            <person name="Kulp D."/>
            <person name="Labutti K."/>
            <person name="Lee E."/>
            <person name="Li S."/>
            <person name="Lovin D.D."/>
            <person name="Mao C."/>
            <person name="Mauceli E."/>
            <person name="Menck C.F."/>
            <person name="Miller J.R."/>
            <person name="Montgomery P."/>
            <person name="Mori A."/>
            <person name="Nascimento A.L."/>
            <person name="Naveira H.F."/>
            <person name="Nusbaum C."/>
            <person name="O'leary S."/>
            <person name="Orvis J."/>
            <person name="Pertea M."/>
            <person name="Quesneville H."/>
            <person name="Reidenbach K.R."/>
            <person name="Rogers Y.H."/>
            <person name="Roth C.W."/>
            <person name="Schneider J.R."/>
            <person name="Schatz M."/>
            <person name="Shumway M."/>
            <person name="Stanke M."/>
            <person name="Stinson E.O."/>
            <person name="Tubio J.M."/>
            <person name="Vanzee J.P."/>
            <person name="Verjovski-Almeida S."/>
            <person name="Werner D."/>
            <person name="White O."/>
            <person name="Wyder S."/>
            <person name="Zeng Q."/>
            <person name="Zhao Q."/>
            <person name="Zhao Y."/>
            <person name="Hill C.A."/>
            <person name="Raikhel A.S."/>
            <person name="Soares M.B."/>
            <person name="Knudson D.L."/>
            <person name="Lee N.H."/>
            <person name="Galagan J."/>
            <person name="Salzberg S.L."/>
            <person name="Paulsen I.T."/>
            <person name="Dimopoulos G."/>
            <person name="Collins F.H."/>
            <person name="Birren B."/>
            <person name="Fraser-Liggett C.M."/>
            <person name="Severson D.W."/>
        </authorList>
    </citation>
    <scope>NUCLEOTIDE SEQUENCE [LARGE SCALE GENOMIC DNA]</scope>
    <source>
        <strain evidence="10">Liverpool</strain>
    </source>
</reference>
<dbReference type="PANTHER" id="PTHR12246">
    <property type="entry name" value="PALMITOYLTRANSFERASE ZDHHC16"/>
    <property type="match status" value="1"/>
</dbReference>
<comment type="catalytic activity">
    <reaction evidence="7">
        <text>L-cysteinyl-[protein] + hexadecanoyl-CoA = S-hexadecanoyl-L-cysteinyl-[protein] + CoA</text>
        <dbReference type="Rhea" id="RHEA:36683"/>
        <dbReference type="Rhea" id="RHEA-COMP:10131"/>
        <dbReference type="Rhea" id="RHEA-COMP:11032"/>
        <dbReference type="ChEBI" id="CHEBI:29950"/>
        <dbReference type="ChEBI" id="CHEBI:57287"/>
        <dbReference type="ChEBI" id="CHEBI:57379"/>
        <dbReference type="ChEBI" id="CHEBI:74151"/>
        <dbReference type="EC" id="2.3.1.225"/>
    </reaction>
</comment>
<keyword evidence="3 7" id="KW-0812">Transmembrane</keyword>
<proteinExistence type="inferred from homology"/>
<dbReference type="InterPro" id="IPR001594">
    <property type="entry name" value="Palmitoyltrfase_DHHC"/>
</dbReference>
<evidence type="ECO:0000259" key="9">
    <source>
        <dbReference type="Pfam" id="PF01529"/>
    </source>
</evidence>
<keyword evidence="4 7" id="KW-1133">Transmembrane helix</keyword>
<evidence type="ECO:0000256" key="8">
    <source>
        <dbReference type="SAM" id="MobiDB-lite"/>
    </source>
</evidence>
<evidence type="ECO:0000256" key="3">
    <source>
        <dbReference type="ARBA" id="ARBA00022692"/>
    </source>
</evidence>
<evidence type="ECO:0000256" key="5">
    <source>
        <dbReference type="ARBA" id="ARBA00023136"/>
    </source>
</evidence>
<dbReference type="KEGG" id="aag:5573543"/>
<keyword evidence="6 7" id="KW-0012">Acyltransferase</keyword>
<protein>
    <recommendedName>
        <fullName evidence="7">Palmitoyltransferase</fullName>
        <ecNumber evidence="7">2.3.1.225</ecNumber>
    </recommendedName>
</protein>
<dbReference type="EMBL" id="CH477673">
    <property type="protein sequence ID" value="EAT37426.1"/>
    <property type="molecule type" value="Genomic_DNA"/>
</dbReference>
<feature type="transmembrane region" description="Helical" evidence="7">
    <location>
        <begin position="229"/>
        <end position="255"/>
    </location>
</feature>
<gene>
    <name evidence="10" type="ORF">AaeL_AAEL010581</name>
</gene>
<comment type="similarity">
    <text evidence="7">Belongs to the DHHC palmitoyltransferase family.</text>
</comment>
<feature type="region of interest" description="Disordered" evidence="8">
    <location>
        <begin position="379"/>
        <end position="398"/>
    </location>
</feature>
<feature type="transmembrane region" description="Helical" evidence="7">
    <location>
        <begin position="65"/>
        <end position="87"/>
    </location>
</feature>
<evidence type="ECO:0000256" key="1">
    <source>
        <dbReference type="ARBA" id="ARBA00004141"/>
    </source>
</evidence>
<dbReference type="InterPro" id="IPR039859">
    <property type="entry name" value="PFA4/ZDH16/20/ERF2-like"/>
</dbReference>
<accession>A0A1S4FR15</accession>
<dbReference type="Pfam" id="PF01529">
    <property type="entry name" value="DHHC"/>
    <property type="match status" value="1"/>
</dbReference>
<dbReference type="OrthoDB" id="9909019at2759"/>
<feature type="transmembrane region" description="Helical" evidence="7">
    <location>
        <begin position="187"/>
        <end position="209"/>
    </location>
</feature>
<evidence type="ECO:0000256" key="4">
    <source>
        <dbReference type="ARBA" id="ARBA00022989"/>
    </source>
</evidence>
<feature type="transmembrane region" description="Helical" evidence="7">
    <location>
        <begin position="36"/>
        <end position="59"/>
    </location>
</feature>
<keyword evidence="2 7" id="KW-0808">Transferase</keyword>
<sequence length="398" mass="45665">MSITGNYDHYHRSGSTGSGGPDRPERCVCCVRTMKWFPVLFIVSVIGWSYYAFVVQLSFFTVTSVVQRILFLLFYHLILVMFLWSYYQTVFTDIGRVPSRFRVPRSELDRLLRATSEEEQKQILEAFAKELPIVTRTLNASVRFCEKCRLIKPDRAHHCSVCGVCVLKLDHHCPWVNNCINFTNYKYFILFLGYALLYCLYIAFTTVMYMEMIWSVSGREGKVDGRFHILFLFFVSLMFAISLVSLFGYHCYLVLLNRTTLESFRTPIFRYGGPDKNGFSLGKLNNFQEVFGDDRKLWFVPVYTSLGDGMVYPVHASHLTAPVIAPASPGGLTPAVSSEFSASTRITMMTNKDEDNLMGENGGLGREDQHEYKPNGNHLLYQQPQLNGPYRTRPEDIV</sequence>
<name>A0A1S4FR15_AEDAE</name>
<feature type="region of interest" description="Disordered" evidence="8">
    <location>
        <begin position="1"/>
        <end position="23"/>
    </location>
</feature>
<dbReference type="GO" id="GO:0016020">
    <property type="term" value="C:membrane"/>
    <property type="evidence" value="ECO:0007669"/>
    <property type="project" value="UniProtKB-SubCell"/>
</dbReference>
<evidence type="ECO:0000256" key="6">
    <source>
        <dbReference type="ARBA" id="ARBA00023315"/>
    </source>
</evidence>
<evidence type="ECO:0000313" key="10">
    <source>
        <dbReference type="EMBL" id="EAT37426.1"/>
    </source>
</evidence>
<evidence type="ECO:0000256" key="2">
    <source>
        <dbReference type="ARBA" id="ARBA00022679"/>
    </source>
</evidence>
<dbReference type="AlphaFoldDB" id="A0A1S4FR15"/>
<dbReference type="PROSITE" id="PS50216">
    <property type="entry name" value="DHHC"/>
    <property type="match status" value="1"/>
</dbReference>
<organism evidence="10 11">
    <name type="scientific">Aedes aegypti</name>
    <name type="common">Yellowfever mosquito</name>
    <name type="synonym">Culex aegypti</name>
    <dbReference type="NCBI Taxonomy" id="7159"/>
    <lineage>
        <taxon>Eukaryota</taxon>
        <taxon>Metazoa</taxon>
        <taxon>Ecdysozoa</taxon>
        <taxon>Arthropoda</taxon>
        <taxon>Hexapoda</taxon>
        <taxon>Insecta</taxon>
        <taxon>Pterygota</taxon>
        <taxon>Neoptera</taxon>
        <taxon>Endopterygota</taxon>
        <taxon>Diptera</taxon>
        <taxon>Nematocera</taxon>
        <taxon>Culicoidea</taxon>
        <taxon>Culicidae</taxon>
        <taxon>Culicinae</taxon>
        <taxon>Aedini</taxon>
        <taxon>Aedes</taxon>
        <taxon>Stegomyia</taxon>
    </lineage>
</organism>
<reference evidence="10" key="3">
    <citation type="submission" date="2012-09" db="EMBL/GenBank/DDBJ databases">
        <authorList>
            <consortium name="VectorBase"/>
        </authorList>
    </citation>
    <scope>NUCLEOTIDE SEQUENCE</scope>
    <source>
        <strain evidence="10">Liverpool</strain>
    </source>
</reference>
<comment type="domain">
    <text evidence="7">The DHHC domain is required for palmitoyltransferase activity.</text>
</comment>
<dbReference type="HOGENOM" id="CLU_027721_1_2_1"/>
<dbReference type="Proteomes" id="UP000682892">
    <property type="component" value="Unassembled WGS sequence"/>
</dbReference>
<feature type="domain" description="Palmitoyltransferase DHHC" evidence="9">
    <location>
        <begin position="143"/>
        <end position="264"/>
    </location>
</feature>
<dbReference type="OMA" id="CFVVMHI"/>
<dbReference type="EC" id="2.3.1.225" evidence="7"/>
<reference evidence="10" key="1">
    <citation type="submission" date="2005-10" db="EMBL/GenBank/DDBJ databases">
        <authorList>
            <person name="Loftus B.J."/>
            <person name="Nene V.M."/>
            <person name="Hannick L.I."/>
            <person name="Bidwell S."/>
            <person name="Haas B."/>
            <person name="Amedeo P."/>
            <person name="Orvis J."/>
            <person name="Wortman J.R."/>
            <person name="White O.R."/>
            <person name="Salzberg S."/>
            <person name="Shumway M."/>
            <person name="Koo H."/>
            <person name="Zhao Y."/>
            <person name="Holmes M."/>
            <person name="Miller J."/>
            <person name="Schatz M."/>
            <person name="Pop M."/>
            <person name="Pai G."/>
            <person name="Utterback T."/>
            <person name="Rogers Y.-H."/>
            <person name="Kravitz S."/>
            <person name="Fraser C.M."/>
        </authorList>
    </citation>
    <scope>NUCLEOTIDE SEQUENCE</scope>
    <source>
        <strain evidence="10">Liverpool</strain>
    </source>
</reference>
<comment type="subcellular location">
    <subcellularLocation>
        <location evidence="1">Membrane</location>
        <topology evidence="1">Multi-pass membrane protein</topology>
    </subcellularLocation>
</comment>